<dbReference type="PANTHER" id="PTHR11579:SF0">
    <property type="entry name" value="PROTEIN-L-ISOASPARTATE(D-ASPARTATE) O-METHYLTRANSFERASE"/>
    <property type="match status" value="1"/>
</dbReference>
<comment type="subcellular location">
    <subcellularLocation>
        <location evidence="1">Cytoplasm</location>
    </subcellularLocation>
</comment>
<evidence type="ECO:0000256" key="9">
    <source>
        <dbReference type="ARBA" id="ARBA00030757"/>
    </source>
</evidence>
<evidence type="ECO:0000256" key="6">
    <source>
        <dbReference type="ARBA" id="ARBA00022603"/>
    </source>
</evidence>
<evidence type="ECO:0000256" key="1">
    <source>
        <dbReference type="ARBA" id="ARBA00004496"/>
    </source>
</evidence>
<gene>
    <name evidence="12" type="ORF">EFW17_21365</name>
</gene>
<evidence type="ECO:0000256" key="3">
    <source>
        <dbReference type="ARBA" id="ARBA00011890"/>
    </source>
</evidence>
<evidence type="ECO:0000256" key="2">
    <source>
        <dbReference type="ARBA" id="ARBA00005369"/>
    </source>
</evidence>
<dbReference type="GO" id="GO:0032259">
    <property type="term" value="P:methylation"/>
    <property type="evidence" value="ECO:0007669"/>
    <property type="project" value="UniProtKB-KW"/>
</dbReference>
<keyword evidence="13" id="KW-1185">Reference proteome</keyword>
<dbReference type="EC" id="2.1.1.77" evidence="3"/>
<dbReference type="Pfam" id="PF01135">
    <property type="entry name" value="PCMT"/>
    <property type="match status" value="1"/>
</dbReference>
<dbReference type="Gene3D" id="3.40.50.150">
    <property type="entry name" value="Vaccinia Virus protein VP39"/>
    <property type="match status" value="1"/>
</dbReference>
<dbReference type="InterPro" id="IPR029063">
    <property type="entry name" value="SAM-dependent_MTases_sf"/>
</dbReference>
<dbReference type="RefSeq" id="WP_123203216.1">
    <property type="nucleotide sequence ID" value="NZ_RJMB01000029.1"/>
</dbReference>
<evidence type="ECO:0000256" key="10">
    <source>
        <dbReference type="ARBA" id="ARBA00031323"/>
    </source>
</evidence>
<comment type="caution">
    <text evidence="12">The sequence shown here is derived from an EMBL/GenBank/DDBJ whole genome shotgun (WGS) entry which is preliminary data.</text>
</comment>
<dbReference type="SUPFAM" id="SSF53335">
    <property type="entry name" value="S-adenosyl-L-methionine-dependent methyltransferases"/>
    <property type="match status" value="1"/>
</dbReference>
<evidence type="ECO:0000256" key="7">
    <source>
        <dbReference type="ARBA" id="ARBA00022679"/>
    </source>
</evidence>
<dbReference type="OrthoDB" id="4035289at2"/>
<name>A0A3N0E1V3_9ACTN</name>
<dbReference type="PANTHER" id="PTHR11579">
    <property type="entry name" value="PROTEIN-L-ISOASPARTATE O-METHYLTRANSFERASE"/>
    <property type="match status" value="1"/>
</dbReference>
<dbReference type="InterPro" id="IPR000682">
    <property type="entry name" value="PCMT"/>
</dbReference>
<reference evidence="12 13" key="1">
    <citation type="submission" date="2018-11" db="EMBL/GenBank/DDBJ databases">
        <title>The genome draft of YIM 96095.</title>
        <authorList>
            <person name="Tang S.-K."/>
            <person name="Chunyu W.-X."/>
            <person name="Feng Y.-Z."/>
        </authorList>
    </citation>
    <scope>NUCLEOTIDE SEQUENCE [LARGE SCALE GENOMIC DNA]</scope>
    <source>
        <strain evidence="12 13">YIM 96095</strain>
    </source>
</reference>
<sequence>MASPGPDDLAHLAPTPEWEQALRETPRHLFIPDRAWTVNQGLIDRTTDSDTWWATVYTDDAIVTQIDDGNTELTNDSPWATLRWSSSNSAPNMVFAFLDLLDPYPGDRVLEIGTGTGWTTGLLSAHLGVGHITSVEVDDQVSKQAAANLERAGYAPNLVVGDGAEGWPDRAPYDRVHVTCGVREVPYAWIEQTRPGGVIVAPWAPDGSGGHKLRLVVANGEAVGRFHGNAAYMLLRAQRPELLPIRGEARESTARVDPRRIARAGRGFEVALAGLMPGVSAGGSDHPGGEHRYALRHLPSDSHALAVRESEGGEVEVTQRGPRDLWDEVEAAYLAWVGWGQPERGRFGVTVDASGQHVWLDTPDNRIREMVV</sequence>
<dbReference type="EMBL" id="RJMB01000029">
    <property type="protein sequence ID" value="RNL81838.1"/>
    <property type="molecule type" value="Genomic_DNA"/>
</dbReference>
<accession>A0A3N0E1V3</accession>
<evidence type="ECO:0000313" key="12">
    <source>
        <dbReference type="EMBL" id="RNL81838.1"/>
    </source>
</evidence>
<evidence type="ECO:0000256" key="11">
    <source>
        <dbReference type="ARBA" id="ARBA00031350"/>
    </source>
</evidence>
<keyword evidence="7 12" id="KW-0808">Transferase</keyword>
<protein>
    <recommendedName>
        <fullName evidence="4">Protein-L-isoaspartate O-methyltransferase</fullName>
        <ecNumber evidence="3">2.1.1.77</ecNumber>
    </recommendedName>
    <alternativeName>
        <fullName evidence="11">L-isoaspartyl protein carboxyl methyltransferase</fullName>
    </alternativeName>
    <alternativeName>
        <fullName evidence="9">Protein L-isoaspartyl methyltransferase</fullName>
    </alternativeName>
    <alternativeName>
        <fullName evidence="10">Protein-beta-aspartate methyltransferase</fullName>
    </alternativeName>
</protein>
<evidence type="ECO:0000256" key="4">
    <source>
        <dbReference type="ARBA" id="ARBA00013346"/>
    </source>
</evidence>
<dbReference type="Proteomes" id="UP000269198">
    <property type="component" value="Unassembled WGS sequence"/>
</dbReference>
<keyword evidence="6 12" id="KW-0489">Methyltransferase</keyword>
<dbReference type="GO" id="GO:0005737">
    <property type="term" value="C:cytoplasm"/>
    <property type="evidence" value="ECO:0007669"/>
    <property type="project" value="UniProtKB-SubCell"/>
</dbReference>
<organism evidence="12 13">
    <name type="scientific">Halostreptopolyspora alba</name>
    <dbReference type="NCBI Taxonomy" id="2487137"/>
    <lineage>
        <taxon>Bacteria</taxon>
        <taxon>Bacillati</taxon>
        <taxon>Actinomycetota</taxon>
        <taxon>Actinomycetes</taxon>
        <taxon>Streptosporangiales</taxon>
        <taxon>Nocardiopsidaceae</taxon>
        <taxon>Halostreptopolyspora</taxon>
    </lineage>
</organism>
<proteinExistence type="inferred from homology"/>
<evidence type="ECO:0000256" key="8">
    <source>
        <dbReference type="ARBA" id="ARBA00022691"/>
    </source>
</evidence>
<keyword evidence="8" id="KW-0949">S-adenosyl-L-methionine</keyword>
<keyword evidence="5" id="KW-0963">Cytoplasm</keyword>
<comment type="similarity">
    <text evidence="2">Belongs to the methyltransferase superfamily. L-isoaspartyl/D-aspartyl protein methyltransferase family.</text>
</comment>
<dbReference type="GO" id="GO:0004719">
    <property type="term" value="F:protein-L-isoaspartate (D-aspartate) O-methyltransferase activity"/>
    <property type="evidence" value="ECO:0007669"/>
    <property type="project" value="UniProtKB-EC"/>
</dbReference>
<evidence type="ECO:0000256" key="5">
    <source>
        <dbReference type="ARBA" id="ARBA00022490"/>
    </source>
</evidence>
<dbReference type="AlphaFoldDB" id="A0A3N0E1V3"/>
<evidence type="ECO:0000313" key="13">
    <source>
        <dbReference type="Proteomes" id="UP000269198"/>
    </source>
</evidence>